<dbReference type="InterPro" id="IPR050738">
    <property type="entry name" value="Sulfatase"/>
</dbReference>
<dbReference type="Pfam" id="PF00884">
    <property type="entry name" value="Sulfatase"/>
    <property type="match status" value="1"/>
</dbReference>
<evidence type="ECO:0000256" key="3">
    <source>
        <dbReference type="ARBA" id="ARBA00022801"/>
    </source>
</evidence>
<sequence>MTAARPNVLWITTHDINPHIGAYAGTYPGAEYAVTPHLDRLASEGVRFDNAFAAAPICAPSRSAIMTGCHPAAIGTMHMRTKAVPPPGVRLFSEYFREAGYYVTNNSFTDFQVPVPVSAFDDCSDTAHWRDRPSPEPPFFAAFHGLITHESQIYLDDDAFAERTRHVRDEDRHDPAKAPLPPYYPDTEVFRKAWARYHDLITEMDHWAGTLLAQLEEDGLAENTIVVFWSDHGLGMPRGKRWANDSGLHEPLIIRWPGHLEPGTSTDALVHLMDLAPSMLAACALDVPEHMHAVPFLDADGALDESTNDYLFAGRDRMGELEDMTRSVRDRRYRYIRHYHPDRSPMQHCDYPDQLWTWREMRRIGSIEAGQRARGLPRSALTPLQRSLIAPNKPVEELYDLTADPHEEHNLAGTPGAAETLRRFREALHDWQSRYGDLGFLPEDELLERWRPGGVWQRTPPPVVERDATGELTAHATEGAVVVWTDDPPSGRPDGAGPGLPDMGSSGEAIGAPPADGRHWRLLTPAHPPPQDRRTWLRAVRLGHLPSDDVEAPAAPRPNPERPPPRCR</sequence>
<dbReference type="Proteomes" id="UP001237595">
    <property type="component" value="Unassembled WGS sequence"/>
</dbReference>
<dbReference type="CDD" id="cd16027">
    <property type="entry name" value="SGSH"/>
    <property type="match status" value="1"/>
</dbReference>
<dbReference type="Gene3D" id="3.40.720.10">
    <property type="entry name" value="Alkaline Phosphatase, subunit A"/>
    <property type="match status" value="1"/>
</dbReference>
<protein>
    <submittedName>
        <fullName evidence="7">Sulfatase</fullName>
    </submittedName>
</protein>
<keyword evidence="2" id="KW-0479">Metal-binding</keyword>
<feature type="region of interest" description="Disordered" evidence="5">
    <location>
        <begin position="483"/>
        <end position="568"/>
    </location>
</feature>
<evidence type="ECO:0000256" key="2">
    <source>
        <dbReference type="ARBA" id="ARBA00022723"/>
    </source>
</evidence>
<comment type="caution">
    <text evidence="7">The sequence shown here is derived from an EMBL/GenBank/DDBJ whole genome shotgun (WGS) entry which is preliminary data.</text>
</comment>
<evidence type="ECO:0000313" key="7">
    <source>
        <dbReference type="EMBL" id="MDI2028197.1"/>
    </source>
</evidence>
<name>A0ABT6PJM5_9PSEU</name>
<gene>
    <name evidence="7" type="ORF">QFW96_06230</name>
</gene>
<accession>A0ABT6PJM5</accession>
<dbReference type="PANTHER" id="PTHR42693:SF53">
    <property type="entry name" value="ENDO-4-O-SULFATASE"/>
    <property type="match status" value="1"/>
</dbReference>
<evidence type="ECO:0000256" key="1">
    <source>
        <dbReference type="ARBA" id="ARBA00008779"/>
    </source>
</evidence>
<reference evidence="7 8" key="1">
    <citation type="submission" date="2023-04" db="EMBL/GenBank/DDBJ databases">
        <title>Draft genome sequence of Saccharopolyspora sp. TS4A08 isolated from sweet potato rhizospheric soil.</title>
        <authorList>
            <person name="Suksaard P."/>
            <person name="Duangmal K."/>
        </authorList>
    </citation>
    <scope>NUCLEOTIDE SEQUENCE [LARGE SCALE GENOMIC DNA]</scope>
    <source>
        <strain evidence="7 8">TS4A08</strain>
    </source>
</reference>
<dbReference type="RefSeq" id="WP_281454562.1">
    <property type="nucleotide sequence ID" value="NZ_JASAOF010000002.1"/>
</dbReference>
<evidence type="ECO:0000256" key="5">
    <source>
        <dbReference type="SAM" id="MobiDB-lite"/>
    </source>
</evidence>
<feature type="domain" description="Sulfatase N-terminal" evidence="6">
    <location>
        <begin position="6"/>
        <end position="282"/>
    </location>
</feature>
<dbReference type="SUPFAM" id="SSF53649">
    <property type="entry name" value="Alkaline phosphatase-like"/>
    <property type="match status" value="1"/>
</dbReference>
<dbReference type="PROSITE" id="PS00523">
    <property type="entry name" value="SULFATASE_1"/>
    <property type="match status" value="1"/>
</dbReference>
<dbReference type="EMBL" id="JASAOF010000002">
    <property type="protein sequence ID" value="MDI2028197.1"/>
    <property type="molecule type" value="Genomic_DNA"/>
</dbReference>
<evidence type="ECO:0000313" key="8">
    <source>
        <dbReference type="Proteomes" id="UP001237595"/>
    </source>
</evidence>
<feature type="compositionally biased region" description="Basic and acidic residues" evidence="5">
    <location>
        <begin position="559"/>
        <end position="568"/>
    </location>
</feature>
<evidence type="ECO:0000256" key="4">
    <source>
        <dbReference type="ARBA" id="ARBA00022837"/>
    </source>
</evidence>
<comment type="similarity">
    <text evidence="1">Belongs to the sulfatase family.</text>
</comment>
<organism evidence="7 8">
    <name type="scientific">Saccharopolyspora ipomoeae</name>
    <dbReference type="NCBI Taxonomy" id="3042027"/>
    <lineage>
        <taxon>Bacteria</taxon>
        <taxon>Bacillati</taxon>
        <taxon>Actinomycetota</taxon>
        <taxon>Actinomycetes</taxon>
        <taxon>Pseudonocardiales</taxon>
        <taxon>Pseudonocardiaceae</taxon>
        <taxon>Saccharopolyspora</taxon>
    </lineage>
</organism>
<evidence type="ECO:0000259" key="6">
    <source>
        <dbReference type="Pfam" id="PF00884"/>
    </source>
</evidence>
<proteinExistence type="inferred from homology"/>
<dbReference type="InterPro" id="IPR024607">
    <property type="entry name" value="Sulfatase_CS"/>
</dbReference>
<keyword evidence="3" id="KW-0378">Hydrolase</keyword>
<keyword evidence="8" id="KW-1185">Reference proteome</keyword>
<keyword evidence="4" id="KW-0106">Calcium</keyword>
<dbReference type="InterPro" id="IPR000917">
    <property type="entry name" value="Sulfatase_N"/>
</dbReference>
<dbReference type="PANTHER" id="PTHR42693">
    <property type="entry name" value="ARYLSULFATASE FAMILY MEMBER"/>
    <property type="match status" value="1"/>
</dbReference>
<dbReference type="InterPro" id="IPR017850">
    <property type="entry name" value="Alkaline_phosphatase_core_sf"/>
</dbReference>